<accession>A5ZM03</accession>
<dbReference type="Proteomes" id="UP000006002">
    <property type="component" value="Unassembled WGS sequence"/>
</dbReference>
<reference evidence="1 2" key="2">
    <citation type="submission" date="2007-04" db="EMBL/GenBank/DDBJ databases">
        <title>Draft genome sequence of Ruminococcus obeum (ATCC 29174).</title>
        <authorList>
            <person name="Sudarsanam P."/>
            <person name="Ley R."/>
            <person name="Guruge J."/>
            <person name="Turnbaugh P.J."/>
            <person name="Mahowald M."/>
            <person name="Liep D."/>
            <person name="Gordon J."/>
        </authorList>
    </citation>
    <scope>NUCLEOTIDE SEQUENCE [LARGE SCALE GENOMIC DNA]</scope>
    <source>
        <strain evidence="1 2">ATCC 29174</strain>
    </source>
</reference>
<protein>
    <submittedName>
        <fullName evidence="1">Uncharacterized protein</fullName>
    </submittedName>
</protein>
<gene>
    <name evidence="1" type="ORF">RUMOBE_00020</name>
</gene>
<dbReference type="AlphaFoldDB" id="A5ZM03"/>
<reference evidence="1 2" key="1">
    <citation type="submission" date="2007-03" db="EMBL/GenBank/DDBJ databases">
        <authorList>
            <person name="Fulton L."/>
            <person name="Clifton S."/>
            <person name="Fulton B."/>
            <person name="Xu J."/>
            <person name="Minx P."/>
            <person name="Pepin K.H."/>
            <person name="Johnson M."/>
            <person name="Thiruvilangam P."/>
            <person name="Bhonagiri V."/>
            <person name="Nash W.E."/>
            <person name="Mardis E.R."/>
            <person name="Wilson R.K."/>
        </authorList>
    </citation>
    <scope>NUCLEOTIDE SEQUENCE [LARGE SCALE GENOMIC DNA]</scope>
    <source>
        <strain evidence="1 2">ATCC 29174</strain>
    </source>
</reference>
<evidence type="ECO:0000313" key="1">
    <source>
        <dbReference type="EMBL" id="EDM88897.1"/>
    </source>
</evidence>
<dbReference type="EMBL" id="AAVO02000001">
    <property type="protein sequence ID" value="EDM88897.1"/>
    <property type="molecule type" value="Genomic_DNA"/>
</dbReference>
<comment type="caution">
    <text evidence="1">The sequence shown here is derived from an EMBL/GenBank/DDBJ whole genome shotgun (WGS) entry which is preliminary data.</text>
</comment>
<proteinExistence type="predicted"/>
<name>A5ZM03_9FIRM</name>
<sequence>MSFFYVIMENYSVMFLLHKNALRGCDQMQMEYVCYLVEK</sequence>
<evidence type="ECO:0000313" key="2">
    <source>
        <dbReference type="Proteomes" id="UP000006002"/>
    </source>
</evidence>
<organism evidence="1 2">
    <name type="scientific">Blautia obeum ATCC 29174</name>
    <dbReference type="NCBI Taxonomy" id="411459"/>
    <lineage>
        <taxon>Bacteria</taxon>
        <taxon>Bacillati</taxon>
        <taxon>Bacillota</taxon>
        <taxon>Clostridia</taxon>
        <taxon>Lachnospirales</taxon>
        <taxon>Lachnospiraceae</taxon>
        <taxon>Blautia</taxon>
    </lineage>
</organism>
<dbReference type="HOGENOM" id="CLU_3305601_0_0_9"/>